<dbReference type="EMBL" id="CP060804">
    <property type="protein sequence ID" value="QNP36879.1"/>
    <property type="molecule type" value="Genomic_DNA"/>
</dbReference>
<dbReference type="Pfam" id="PF01935">
    <property type="entry name" value="DUF87"/>
    <property type="match status" value="1"/>
</dbReference>
<dbReference type="AlphaFoldDB" id="A0A1Q1FVT0"/>
<accession>A0A1Q1FVT0</accession>
<dbReference type="EMBL" id="PZZH01000001">
    <property type="protein sequence ID" value="PTN78355.1"/>
    <property type="molecule type" value="Genomic_DNA"/>
</dbReference>
<dbReference type="EMBL" id="UGIX01000001">
    <property type="protein sequence ID" value="STP65208.1"/>
    <property type="molecule type" value="Genomic_DNA"/>
</dbReference>
<dbReference type="RefSeq" id="WP_002387067.1">
    <property type="nucleotide sequence ID" value="NZ_AP031218.1"/>
</dbReference>
<evidence type="ECO:0000313" key="8">
    <source>
        <dbReference type="Proteomes" id="UP000254396"/>
    </source>
</evidence>
<reference evidence="6 11" key="5">
    <citation type="submission" date="2023-03" db="EMBL/GenBank/DDBJ databases">
        <title>Complete genome sequence of an Enterococcus faecalis urinary isolate.</title>
        <authorList>
            <person name="Brauer A.L."/>
            <person name="Armbruster C.E."/>
        </authorList>
    </citation>
    <scope>NUCLEOTIDE SEQUENCE [LARGE SCALE GENOMIC DNA]</scope>
    <source>
        <strain evidence="6 11">3143</strain>
    </source>
</reference>
<dbReference type="Proteomes" id="UP000254396">
    <property type="component" value="Unassembled WGS sequence"/>
</dbReference>
<evidence type="ECO:0000313" key="11">
    <source>
        <dbReference type="Proteomes" id="UP001222182"/>
    </source>
</evidence>
<evidence type="ECO:0000313" key="5">
    <source>
        <dbReference type="EMBL" id="WEH23640.1"/>
    </source>
</evidence>
<dbReference type="Gene3D" id="3.40.50.300">
    <property type="entry name" value="P-loop containing nucleotide triphosphate hydrolases"/>
    <property type="match status" value="2"/>
</dbReference>
<protein>
    <submittedName>
        <fullName evidence="2">ATP-binding protein</fullName>
    </submittedName>
    <submittedName>
        <fullName evidence="4">Type IV secretory pathway, VirB4 components</fullName>
    </submittedName>
</protein>
<dbReference type="SUPFAM" id="SSF52540">
    <property type="entry name" value="P-loop containing nucleoside triphosphate hydrolases"/>
    <property type="match status" value="1"/>
</dbReference>
<reference evidence="3 9" key="3">
    <citation type="submission" date="2020-08" db="EMBL/GenBank/DDBJ databases">
        <title>Enterococcus faecalis SF28073 genome assembly.</title>
        <authorList>
            <person name="Duerkop B.A."/>
            <person name="Johnson C.N."/>
        </authorList>
    </citation>
    <scope>NUCLEOTIDE SEQUENCE [LARGE SCALE GENOMIC DNA]</scope>
    <source>
        <strain evidence="3 9">SF28073</strain>
    </source>
</reference>
<name>A0A1Q1FVT0_ENTFL</name>
<sequence length="610" mass="70124">MMTNNSNIEVALVVEVNGIRCKAITFDDMNQATYINNGEVIKNLSVNSFVVIRQNFIKIIGRINSESIWDTQNNKQNYQLDNRFSKNTIKRILDIQIIGYISEGCFTTGTTYIPMIGNICSIPTTEETQTIYVNSFDHFNGDQTIKIGKSLNEQIEVNLPISSFFASHIGIFGNTGSGKSNTLHKLYFELFKQSFPLLREKSRFVVIDFNGEYVHDNSFGVPKSEKNIYELSTRTVSNKRLQIKRDIFFSSEILSILFSATQQTQKPFLERVLKGINKFGFGEESLQRWISSILREIFTTFPNMDLKNRFVSILGEFYDSSEALEPIKQAQIYSKDDPAKFIVNGTFFDGNWESKHMQAVNLEQVENVILTEKLNIFKEFELRCKLQLVKDLLYRNVISDHIDPLLKRIDSRIEDFQKYIEIVGQIDNVKFLEIISLRDLNQEAKQIVAMLTSKMFFDEQKTSKDKVSFHLIIDEAHNILSDQSRNDNTSWKDYRLSTFEEIIKEGRKFGFFLTLSSQRPADISPTLLSQVHNFFLHKLVNERDLQIIDNSLSTLDRVSKSMLPGLSQGICIITGTALSLPMIVNVDFISDKTLRPQSDTVDLVEAWVNE</sequence>
<dbReference type="InterPro" id="IPR008571">
    <property type="entry name" value="HerA-like"/>
</dbReference>
<reference evidence="2 7" key="1">
    <citation type="submission" date="2018-04" db="EMBL/GenBank/DDBJ databases">
        <authorList>
            <person name="Van Tyne D."/>
        </authorList>
    </citation>
    <scope>NUCLEOTIDE SEQUENCE [LARGE SCALE GENOMIC DNA]</scope>
    <source>
        <strain evidence="2 7">B2535</strain>
    </source>
</reference>
<dbReference type="Proteomes" id="UP001222182">
    <property type="component" value="Chromosome"/>
</dbReference>
<dbReference type="InterPro" id="IPR002789">
    <property type="entry name" value="HerA_central"/>
</dbReference>
<evidence type="ECO:0000313" key="7">
    <source>
        <dbReference type="Proteomes" id="UP000244140"/>
    </source>
</evidence>
<dbReference type="GO" id="GO:0005524">
    <property type="term" value="F:ATP binding"/>
    <property type="evidence" value="ECO:0007669"/>
    <property type="project" value="UniProtKB-KW"/>
</dbReference>
<evidence type="ECO:0000259" key="1">
    <source>
        <dbReference type="Pfam" id="PF01935"/>
    </source>
</evidence>
<evidence type="ECO:0000313" key="6">
    <source>
        <dbReference type="EMBL" id="WER41841.1"/>
    </source>
</evidence>
<reference evidence="4 8" key="2">
    <citation type="submission" date="2018-06" db="EMBL/GenBank/DDBJ databases">
        <authorList>
            <consortium name="Pathogen Informatics"/>
            <person name="Doyle S."/>
        </authorList>
    </citation>
    <scope>NUCLEOTIDE SEQUENCE [LARGE SCALE GENOMIC DNA]</scope>
    <source>
        <strain evidence="4 8">NCTC13379</strain>
    </source>
</reference>
<evidence type="ECO:0000313" key="3">
    <source>
        <dbReference type="EMBL" id="QNP36879.1"/>
    </source>
</evidence>
<proteinExistence type="predicted"/>
<dbReference type="InterPro" id="IPR027417">
    <property type="entry name" value="P-loop_NTPase"/>
</dbReference>
<dbReference type="PANTHER" id="PTHR42957">
    <property type="entry name" value="HELICASE MJ1565-RELATED"/>
    <property type="match status" value="1"/>
</dbReference>
<evidence type="ECO:0000313" key="9">
    <source>
        <dbReference type="Proteomes" id="UP000516122"/>
    </source>
</evidence>
<evidence type="ECO:0000313" key="4">
    <source>
        <dbReference type="EMBL" id="STP65208.1"/>
    </source>
</evidence>
<dbReference type="Proteomes" id="UP000244140">
    <property type="component" value="Unassembled WGS sequence"/>
</dbReference>
<reference evidence="5 10" key="4">
    <citation type="submission" date="2023-02" db="EMBL/GenBank/DDBJ databases">
        <title>Results of the 2020 Genomic Proficiency Test for the network of European Union Reference Laboratory for Antimicrobial Resistance assessing whole genome sequencing capacities.</title>
        <authorList>
            <person name="Hoffmann M."/>
            <person name="Luo Y."/>
            <person name="Sorensen L.H."/>
            <person name="Pedersen S.K."/>
            <person name="Hendriksen R.S."/>
        </authorList>
    </citation>
    <scope>NUCLEOTIDE SEQUENCE [LARGE SCALE GENOMIC DNA]</scope>
    <source>
        <strain evidence="5 10">GENOMIC22-006</strain>
    </source>
</reference>
<evidence type="ECO:0000313" key="2">
    <source>
        <dbReference type="EMBL" id="PTN78355.1"/>
    </source>
</evidence>
<evidence type="ECO:0000313" key="10">
    <source>
        <dbReference type="Proteomes" id="UP001221642"/>
    </source>
</evidence>
<dbReference type="PANTHER" id="PTHR42957:SF2">
    <property type="entry name" value="HELICASE HERA CENTRAL DOMAIN-CONTAINING PROTEIN"/>
    <property type="match status" value="1"/>
</dbReference>
<dbReference type="Proteomes" id="UP000516122">
    <property type="component" value="Chromosome"/>
</dbReference>
<dbReference type="Proteomes" id="UP001221642">
    <property type="component" value="Chromosome"/>
</dbReference>
<organism evidence="2 7">
    <name type="scientific">Enterococcus faecalis</name>
    <name type="common">Streptococcus faecalis</name>
    <dbReference type="NCBI Taxonomy" id="1351"/>
    <lineage>
        <taxon>Bacteria</taxon>
        <taxon>Bacillati</taxon>
        <taxon>Bacillota</taxon>
        <taxon>Bacilli</taxon>
        <taxon>Lactobacillales</taxon>
        <taxon>Enterococcaceae</taxon>
        <taxon>Enterococcus</taxon>
    </lineage>
</organism>
<gene>
    <name evidence="2" type="ORF">DAI13_11550</name>
    <name evidence="3" type="ORF">H9Q64_10400</name>
    <name evidence="4" type="ORF">NCTC13379_01507</name>
    <name evidence="6" type="ORF">P0083_10940</name>
    <name evidence="5" type="ORF">P0D81_06345</name>
</gene>
<dbReference type="EMBL" id="CP119528">
    <property type="protein sequence ID" value="WER41841.1"/>
    <property type="molecule type" value="Genomic_DNA"/>
</dbReference>
<feature type="domain" description="Helicase HerA central" evidence="1">
    <location>
        <begin position="145"/>
        <end position="284"/>
    </location>
</feature>
<dbReference type="EMBL" id="CP119159">
    <property type="protein sequence ID" value="WEH23640.1"/>
    <property type="molecule type" value="Genomic_DNA"/>
</dbReference>
<keyword evidence="2" id="KW-0067">ATP-binding</keyword>
<keyword evidence="2" id="KW-0547">Nucleotide-binding</keyword>